<dbReference type="EMBL" id="BAAABX010000007">
    <property type="protein sequence ID" value="GAA0389742.1"/>
    <property type="molecule type" value="Genomic_DNA"/>
</dbReference>
<accession>A0ABP3I4D3</accession>
<comment type="caution">
    <text evidence="2">The sequence shown here is derived from an EMBL/GenBank/DDBJ whole genome shotgun (WGS) entry which is preliminary data.</text>
</comment>
<evidence type="ECO:0000256" key="1">
    <source>
        <dbReference type="SAM" id="MobiDB-lite"/>
    </source>
</evidence>
<name>A0ABP3I4D3_9ACTN</name>
<dbReference type="Proteomes" id="UP001500879">
    <property type="component" value="Unassembled WGS sequence"/>
</dbReference>
<gene>
    <name evidence="2" type="ORF">GCM10010357_08040</name>
</gene>
<evidence type="ECO:0000313" key="3">
    <source>
        <dbReference type="Proteomes" id="UP001500879"/>
    </source>
</evidence>
<organism evidence="2 3">
    <name type="scientific">Streptomyces luteireticuli</name>
    <dbReference type="NCBI Taxonomy" id="173858"/>
    <lineage>
        <taxon>Bacteria</taxon>
        <taxon>Bacillati</taxon>
        <taxon>Actinomycetota</taxon>
        <taxon>Actinomycetes</taxon>
        <taxon>Kitasatosporales</taxon>
        <taxon>Streptomycetaceae</taxon>
        <taxon>Streptomyces</taxon>
    </lineage>
</organism>
<feature type="compositionally biased region" description="Low complexity" evidence="1">
    <location>
        <begin position="103"/>
        <end position="114"/>
    </location>
</feature>
<feature type="compositionally biased region" description="Polar residues" evidence="1">
    <location>
        <begin position="74"/>
        <end position="84"/>
    </location>
</feature>
<proteinExistence type="predicted"/>
<sequence length="114" mass="12407">MKGRDRGTPPHPTHPHRPSNSRTAPSVSSPYTLNRPIPPSGYTSSRRCVATTPPPPTGKRCTASGWRRVRGRISNHSPFEASSRTEIRAQPAELPLRHPVSISSARSAARPASR</sequence>
<evidence type="ECO:0000313" key="2">
    <source>
        <dbReference type="EMBL" id="GAA0389742.1"/>
    </source>
</evidence>
<feature type="region of interest" description="Disordered" evidence="1">
    <location>
        <begin position="1"/>
        <end position="114"/>
    </location>
</feature>
<feature type="compositionally biased region" description="Polar residues" evidence="1">
    <location>
        <begin position="20"/>
        <end position="32"/>
    </location>
</feature>
<reference evidence="3" key="1">
    <citation type="journal article" date="2019" name="Int. J. Syst. Evol. Microbiol.">
        <title>The Global Catalogue of Microorganisms (GCM) 10K type strain sequencing project: providing services to taxonomists for standard genome sequencing and annotation.</title>
        <authorList>
            <consortium name="The Broad Institute Genomics Platform"/>
            <consortium name="The Broad Institute Genome Sequencing Center for Infectious Disease"/>
            <person name="Wu L."/>
            <person name="Ma J."/>
        </authorList>
    </citation>
    <scope>NUCLEOTIDE SEQUENCE [LARGE SCALE GENOMIC DNA]</scope>
    <source>
        <strain evidence="3">JCM 4788</strain>
    </source>
</reference>
<keyword evidence="3" id="KW-1185">Reference proteome</keyword>
<protein>
    <submittedName>
        <fullName evidence="2">Uncharacterized protein</fullName>
    </submittedName>
</protein>